<evidence type="ECO:0000256" key="11">
    <source>
        <dbReference type="ARBA" id="ARBA00022989"/>
    </source>
</evidence>
<evidence type="ECO:0000256" key="5">
    <source>
        <dbReference type="ARBA" id="ARBA00022519"/>
    </source>
</evidence>
<evidence type="ECO:0000259" key="21">
    <source>
        <dbReference type="PROSITE" id="PS50113"/>
    </source>
</evidence>
<dbReference type="PROSITE" id="PS50894">
    <property type="entry name" value="HPT"/>
    <property type="match status" value="1"/>
</dbReference>
<evidence type="ECO:0000259" key="19">
    <source>
        <dbReference type="PROSITE" id="PS50109"/>
    </source>
</evidence>
<evidence type="ECO:0000256" key="6">
    <source>
        <dbReference type="ARBA" id="ARBA00022553"/>
    </source>
</evidence>
<keyword evidence="12" id="KW-0902">Two-component regulatory system</keyword>
<keyword evidence="9 23" id="KW-0418">Kinase</keyword>
<dbReference type="PROSITE" id="PS50110">
    <property type="entry name" value="RESPONSE_REGULATORY"/>
    <property type="match status" value="1"/>
</dbReference>
<name>A0A840RHN1_9NEIS</name>
<dbReference type="CDD" id="cd00082">
    <property type="entry name" value="HisKA"/>
    <property type="match status" value="1"/>
</dbReference>
<reference evidence="23 24" key="1">
    <citation type="submission" date="2020-08" db="EMBL/GenBank/DDBJ databases">
        <title>Genomic Encyclopedia of Type Strains, Phase IV (KMG-IV): sequencing the most valuable type-strain genomes for metagenomic binning, comparative biology and taxonomic classification.</title>
        <authorList>
            <person name="Goeker M."/>
        </authorList>
    </citation>
    <scope>NUCLEOTIDE SEQUENCE [LARGE SCALE GENOMIC DNA]</scope>
    <source>
        <strain evidence="23 24">DSM 18233</strain>
    </source>
</reference>
<evidence type="ECO:0000256" key="14">
    <source>
        <dbReference type="ARBA" id="ARBA00058004"/>
    </source>
</evidence>
<dbReference type="FunFam" id="3.30.565.10:FF:000010">
    <property type="entry name" value="Sensor histidine kinase RcsC"/>
    <property type="match status" value="1"/>
</dbReference>
<feature type="modified residue" description="Phosphohistidine" evidence="16">
    <location>
        <position position="1175"/>
    </location>
</feature>
<dbReference type="SMART" id="SM00091">
    <property type="entry name" value="PAS"/>
    <property type="match status" value="1"/>
</dbReference>
<evidence type="ECO:0000256" key="17">
    <source>
        <dbReference type="PROSITE-ProRule" id="PRU00169"/>
    </source>
</evidence>
<keyword evidence="7 23" id="KW-0808">Transferase</keyword>
<dbReference type="InterPro" id="IPR004358">
    <property type="entry name" value="Sig_transdc_His_kin-like_C"/>
</dbReference>
<organism evidence="23 24">
    <name type="scientific">Silvimonas terrae</name>
    <dbReference type="NCBI Taxonomy" id="300266"/>
    <lineage>
        <taxon>Bacteria</taxon>
        <taxon>Pseudomonadati</taxon>
        <taxon>Pseudomonadota</taxon>
        <taxon>Betaproteobacteria</taxon>
        <taxon>Neisseriales</taxon>
        <taxon>Chitinibacteraceae</taxon>
        <taxon>Silvimonas</taxon>
    </lineage>
</organism>
<evidence type="ECO:0000256" key="12">
    <source>
        <dbReference type="ARBA" id="ARBA00023012"/>
    </source>
</evidence>
<feature type="domain" description="HPt" evidence="22">
    <location>
        <begin position="1136"/>
        <end position="1236"/>
    </location>
</feature>
<dbReference type="Pfam" id="PF08448">
    <property type="entry name" value="PAS_4"/>
    <property type="match status" value="1"/>
</dbReference>
<evidence type="ECO:0000256" key="18">
    <source>
        <dbReference type="SAM" id="Phobius"/>
    </source>
</evidence>
<dbReference type="Gene3D" id="3.30.565.10">
    <property type="entry name" value="Histidine kinase-like ATPase, C-terminal domain"/>
    <property type="match status" value="1"/>
</dbReference>
<dbReference type="InterPro" id="IPR036641">
    <property type="entry name" value="HPT_dom_sf"/>
</dbReference>
<dbReference type="AlphaFoldDB" id="A0A840RHN1"/>
<dbReference type="PANTHER" id="PTHR43047">
    <property type="entry name" value="TWO-COMPONENT HISTIDINE PROTEIN KINASE"/>
    <property type="match status" value="1"/>
</dbReference>
<dbReference type="CDD" id="cd17546">
    <property type="entry name" value="REC_hyHK_CKI1_RcsC-like"/>
    <property type="match status" value="1"/>
</dbReference>
<keyword evidence="11 18" id="KW-1133">Transmembrane helix</keyword>
<dbReference type="SMART" id="SM00448">
    <property type="entry name" value="REC"/>
    <property type="match status" value="1"/>
</dbReference>
<evidence type="ECO:0000259" key="22">
    <source>
        <dbReference type="PROSITE" id="PS50894"/>
    </source>
</evidence>
<feature type="transmembrane region" description="Helical" evidence="18">
    <location>
        <begin position="39"/>
        <end position="61"/>
    </location>
</feature>
<feature type="modified residue" description="4-aspartylphosphate" evidence="17">
    <location>
        <position position="1042"/>
    </location>
</feature>
<dbReference type="SUPFAM" id="SSF47384">
    <property type="entry name" value="Homodimeric domain of signal transducing histidine kinase"/>
    <property type="match status" value="1"/>
</dbReference>
<evidence type="ECO:0000256" key="7">
    <source>
        <dbReference type="ARBA" id="ARBA00022679"/>
    </source>
</evidence>
<dbReference type="CDD" id="cd00130">
    <property type="entry name" value="PAS"/>
    <property type="match status" value="1"/>
</dbReference>
<dbReference type="SMART" id="SM00388">
    <property type="entry name" value="HisKA"/>
    <property type="match status" value="1"/>
</dbReference>
<dbReference type="SMART" id="SM00387">
    <property type="entry name" value="HATPase_c"/>
    <property type="match status" value="1"/>
</dbReference>
<dbReference type="InterPro" id="IPR013656">
    <property type="entry name" value="PAS_4"/>
</dbReference>
<evidence type="ECO:0000256" key="4">
    <source>
        <dbReference type="ARBA" id="ARBA00022475"/>
    </source>
</evidence>
<dbReference type="InterPro" id="IPR008207">
    <property type="entry name" value="Sig_transdc_His_kin_Hpt_dom"/>
</dbReference>
<dbReference type="InterPro" id="IPR036890">
    <property type="entry name" value="HATPase_C_sf"/>
</dbReference>
<comment type="subcellular location">
    <subcellularLocation>
        <location evidence="2">Cell inner membrane</location>
        <topology evidence="2">Multi-pass membrane protein</topology>
    </subcellularLocation>
</comment>
<dbReference type="SUPFAM" id="SSF55785">
    <property type="entry name" value="PYP-like sensor domain (PAS domain)"/>
    <property type="match status" value="1"/>
</dbReference>
<dbReference type="InterPro" id="IPR035965">
    <property type="entry name" value="PAS-like_dom_sf"/>
</dbReference>
<dbReference type="EMBL" id="JACHHN010000004">
    <property type="protein sequence ID" value="MBB5191836.1"/>
    <property type="molecule type" value="Genomic_DNA"/>
</dbReference>
<dbReference type="InterPro" id="IPR000700">
    <property type="entry name" value="PAS-assoc_C"/>
</dbReference>
<dbReference type="Gene3D" id="3.30.450.20">
    <property type="entry name" value="PAS domain"/>
    <property type="match status" value="1"/>
</dbReference>
<evidence type="ECO:0000259" key="20">
    <source>
        <dbReference type="PROSITE" id="PS50110"/>
    </source>
</evidence>
<dbReference type="RefSeq" id="WP_184101205.1">
    <property type="nucleotide sequence ID" value="NZ_JACHHN010000004.1"/>
</dbReference>
<evidence type="ECO:0000256" key="2">
    <source>
        <dbReference type="ARBA" id="ARBA00004429"/>
    </source>
</evidence>
<dbReference type="InterPro" id="IPR003594">
    <property type="entry name" value="HATPase_dom"/>
</dbReference>
<dbReference type="PRINTS" id="PR00344">
    <property type="entry name" value="BCTRLSENSOR"/>
</dbReference>
<dbReference type="GO" id="GO:0009927">
    <property type="term" value="F:histidine phosphotransfer kinase activity"/>
    <property type="evidence" value="ECO:0007669"/>
    <property type="project" value="TreeGrafter"/>
</dbReference>
<dbReference type="SUPFAM" id="SSF53850">
    <property type="entry name" value="Periplasmic binding protein-like II"/>
    <property type="match status" value="2"/>
</dbReference>
<comment type="function">
    <text evidence="14">Member of the two-component regulatory system BvgS/BvgA. Phosphorylates BvgA via a four-step phosphorelay in response to environmental signals.</text>
</comment>
<dbReference type="InterPro" id="IPR001789">
    <property type="entry name" value="Sig_transdc_resp-reg_receiver"/>
</dbReference>
<keyword evidence="6 17" id="KW-0597">Phosphoprotein</keyword>
<protein>
    <recommendedName>
        <fullName evidence="15">Virulence sensor protein BvgS</fullName>
        <ecNumber evidence="3">2.7.13.3</ecNumber>
    </recommendedName>
</protein>
<dbReference type="Gene3D" id="1.20.120.160">
    <property type="entry name" value="HPT domain"/>
    <property type="match status" value="1"/>
</dbReference>
<dbReference type="PANTHER" id="PTHR43047:SF72">
    <property type="entry name" value="OSMOSENSING HISTIDINE PROTEIN KINASE SLN1"/>
    <property type="match status" value="1"/>
</dbReference>
<dbReference type="Gene3D" id="3.40.50.2300">
    <property type="match status" value="1"/>
</dbReference>
<gene>
    <name evidence="23" type="ORF">HNQ50_002566</name>
</gene>
<dbReference type="CDD" id="cd16922">
    <property type="entry name" value="HATPase_EvgS-ArcB-TorS-like"/>
    <property type="match status" value="1"/>
</dbReference>
<proteinExistence type="predicted"/>
<feature type="domain" description="PAC" evidence="21">
    <location>
        <begin position="674"/>
        <end position="727"/>
    </location>
</feature>
<dbReference type="Proteomes" id="UP000543030">
    <property type="component" value="Unassembled WGS sequence"/>
</dbReference>
<evidence type="ECO:0000256" key="13">
    <source>
        <dbReference type="ARBA" id="ARBA00023136"/>
    </source>
</evidence>
<dbReference type="SMART" id="SM00062">
    <property type="entry name" value="PBPb"/>
    <property type="match status" value="2"/>
</dbReference>
<feature type="domain" description="Histidine kinase" evidence="19">
    <location>
        <begin position="745"/>
        <end position="969"/>
    </location>
</feature>
<dbReference type="SUPFAM" id="SSF47226">
    <property type="entry name" value="Histidine-containing phosphotransfer domain, HPT domain"/>
    <property type="match status" value="1"/>
</dbReference>
<keyword evidence="13 18" id="KW-0472">Membrane</keyword>
<evidence type="ECO:0000256" key="8">
    <source>
        <dbReference type="ARBA" id="ARBA00022692"/>
    </source>
</evidence>
<dbReference type="Pfam" id="PF00512">
    <property type="entry name" value="HisKA"/>
    <property type="match status" value="1"/>
</dbReference>
<evidence type="ECO:0000256" key="9">
    <source>
        <dbReference type="ARBA" id="ARBA00022777"/>
    </source>
</evidence>
<evidence type="ECO:0000313" key="24">
    <source>
        <dbReference type="Proteomes" id="UP000543030"/>
    </source>
</evidence>
<evidence type="ECO:0000313" key="23">
    <source>
        <dbReference type="EMBL" id="MBB5191836.1"/>
    </source>
</evidence>
<evidence type="ECO:0000256" key="3">
    <source>
        <dbReference type="ARBA" id="ARBA00012438"/>
    </source>
</evidence>
<feature type="transmembrane region" description="Helical" evidence="18">
    <location>
        <begin position="564"/>
        <end position="586"/>
    </location>
</feature>
<dbReference type="SUPFAM" id="SSF55874">
    <property type="entry name" value="ATPase domain of HSP90 chaperone/DNA topoisomerase II/histidine kinase"/>
    <property type="match status" value="1"/>
</dbReference>
<keyword evidence="10" id="KW-0067">ATP-binding</keyword>
<dbReference type="Gene3D" id="1.10.287.130">
    <property type="match status" value="1"/>
</dbReference>
<dbReference type="Pfam" id="PF01627">
    <property type="entry name" value="Hpt"/>
    <property type="match status" value="1"/>
</dbReference>
<evidence type="ECO:0000256" key="1">
    <source>
        <dbReference type="ARBA" id="ARBA00000085"/>
    </source>
</evidence>
<dbReference type="GO" id="GO:0000155">
    <property type="term" value="F:phosphorelay sensor kinase activity"/>
    <property type="evidence" value="ECO:0007669"/>
    <property type="project" value="InterPro"/>
</dbReference>
<feature type="domain" description="Response regulatory" evidence="20">
    <location>
        <begin position="993"/>
        <end position="1112"/>
    </location>
</feature>
<sequence length="1236" mass="132514">MFLRKTDHSQNSLPGNAERVKFSPAVNAQLCRHLRTGTWLLWAVLGLATCLLVASSCAFAAEPSVTDAPIKWQAFTPVERQQLARLNGELRVGVVANAQPPFALADTSNAFSGLSIDVTREVAAALSLHAVFRSYPDVAAQRGALARGEIDLAAMSTDALIPDTLFSRAWYTEHPVLVTRKAITPAPNENLTTPSQALAYVPGSIDLPTLQALYPHEPLKAYASAMEALQAVAFGQAKGYIGSRLTAGWLVQQLQLGNLQVSAVLPNPLHGEGFATRASDGTLRNLVDAAILALPPGRIAELVTPWDSDWGHGGGPKPVVLTPIEQEWIKQHPQVRFLVQHNSPPFLFRSKQGAAHGMAVDLFAEVTRQTGLQFVAQDSDSPAAANQLLARGLADIDPTGGSTGSQILHTQPYGNWFPVIVSRAGVKIANRQALDGKSVAVVTSPMGAEGAATALAKAKIVKVASVVEAFNLLDKGNVSAVVCDVSVANFLIPRLYAGKLAVNGALEPHPMPVSIAVSARAPELVSILNKVTSSLSAGQVATLRQGWTEQLLPAMASEQIRRELVIAVVVLAIFIAIALVWGLLLYRQISKRDQAEKHLKNQLRFQAALLKGIPTAVYVRDVAGRLVSCNQAFADLLRCSPADLMGCTLDEMRLPASLAQDLNRIYAEVAIQQQRQKFEVTADFGEGLRTLFFEVTPFYDAEDQLAGIVSGGVEITDHIRLEQELRAAKVAADAASNAKSVFLSGMSHEIRTPLNVIIGAFDLQLGASADDGRSRTSASMQAARDAAHHLLGLIDNVLDFSKIDADKMTLVPEPLCLADLTTQMARMYGPLAQQKQLHFHLHADEAACHVMADATRLRQILSNLLSNALKFTTQGGIVLRCRVSEGAQPDLAAVIFEVEDTGIGISPDDQAALFQPFVQATSMPSGGHGGTGLGLSICKRLAAMMNGQVALESTPGLGTRITVSLTLPRAAPPLPRKSSDLALPQRIVFDRLPVLIADDHPSNRLILREQLEQLGCVVTEAQDGAEALKQLAGYPFKVVITDISMPIMDGHQLARAIRKQENTQNALPMVIVGLTAYVQPEVAAAALAAGMNECHVKPLGQQQLGALLAAHFAEEVVLTEEGARPQSQGSAMRTADGKIHPLLLETLVSSLREDLASAQTELTAGDMVALKARAHRMKGPFRMLEWTPFVEACIHLEHATTTSTDPQTWQGELDELNVLAEALFREHTQAVSSSAT</sequence>
<evidence type="ECO:0000256" key="15">
    <source>
        <dbReference type="ARBA" id="ARBA00070152"/>
    </source>
</evidence>
<dbReference type="Gene3D" id="3.40.190.10">
    <property type="entry name" value="Periplasmic binding protein-like II"/>
    <property type="match status" value="4"/>
</dbReference>
<dbReference type="GO" id="GO:0005886">
    <property type="term" value="C:plasma membrane"/>
    <property type="evidence" value="ECO:0007669"/>
    <property type="project" value="UniProtKB-SubCell"/>
</dbReference>
<dbReference type="InterPro" id="IPR001638">
    <property type="entry name" value="Solute-binding_3/MltF_N"/>
</dbReference>
<dbReference type="InterPro" id="IPR005467">
    <property type="entry name" value="His_kinase_dom"/>
</dbReference>
<dbReference type="InterPro" id="IPR000014">
    <property type="entry name" value="PAS"/>
</dbReference>
<dbReference type="SUPFAM" id="SSF52172">
    <property type="entry name" value="CheY-like"/>
    <property type="match status" value="1"/>
</dbReference>
<evidence type="ECO:0000256" key="10">
    <source>
        <dbReference type="ARBA" id="ARBA00022840"/>
    </source>
</evidence>
<dbReference type="PROSITE" id="PS50113">
    <property type="entry name" value="PAC"/>
    <property type="match status" value="1"/>
</dbReference>
<accession>A0A840RHN1</accession>
<keyword evidence="24" id="KW-1185">Reference proteome</keyword>
<dbReference type="InterPro" id="IPR003661">
    <property type="entry name" value="HisK_dim/P_dom"/>
</dbReference>
<comment type="catalytic activity">
    <reaction evidence="1">
        <text>ATP + protein L-histidine = ADP + protein N-phospho-L-histidine.</text>
        <dbReference type="EC" id="2.7.13.3"/>
    </reaction>
</comment>
<dbReference type="Pfam" id="PF00497">
    <property type="entry name" value="SBP_bac_3"/>
    <property type="match status" value="2"/>
</dbReference>
<dbReference type="PROSITE" id="PS50109">
    <property type="entry name" value="HIS_KIN"/>
    <property type="match status" value="1"/>
</dbReference>
<keyword evidence="5" id="KW-0997">Cell inner membrane</keyword>
<keyword evidence="10" id="KW-0547">Nucleotide-binding</keyword>
<dbReference type="Pfam" id="PF02518">
    <property type="entry name" value="HATPase_c"/>
    <property type="match status" value="1"/>
</dbReference>
<evidence type="ECO:0000256" key="16">
    <source>
        <dbReference type="PROSITE-ProRule" id="PRU00110"/>
    </source>
</evidence>
<dbReference type="InterPro" id="IPR036097">
    <property type="entry name" value="HisK_dim/P_sf"/>
</dbReference>
<dbReference type="InterPro" id="IPR011006">
    <property type="entry name" value="CheY-like_superfamily"/>
</dbReference>
<keyword evidence="8 18" id="KW-0812">Transmembrane</keyword>
<dbReference type="EC" id="2.7.13.3" evidence="3"/>
<comment type="caution">
    <text evidence="23">The sequence shown here is derived from an EMBL/GenBank/DDBJ whole genome shotgun (WGS) entry which is preliminary data.</text>
</comment>
<dbReference type="Pfam" id="PF00072">
    <property type="entry name" value="Response_reg"/>
    <property type="match status" value="1"/>
</dbReference>
<keyword evidence="4" id="KW-1003">Cell membrane</keyword>